<dbReference type="Proteomes" id="UP000768646">
    <property type="component" value="Unassembled WGS sequence"/>
</dbReference>
<protein>
    <submittedName>
        <fullName evidence="1">Uncharacterized protein</fullName>
    </submittedName>
</protein>
<gene>
    <name evidence="1" type="ORF">PORY_001267</name>
</gene>
<keyword evidence="2" id="KW-1185">Reference proteome</keyword>
<comment type="caution">
    <text evidence="1">The sequence shown here is derived from an EMBL/GenBank/DDBJ whole genome shotgun (WGS) entry which is preliminary data.</text>
</comment>
<proteinExistence type="predicted"/>
<evidence type="ECO:0000313" key="1">
    <source>
        <dbReference type="EMBL" id="KAG4305097.1"/>
    </source>
</evidence>
<dbReference type="EMBL" id="JABTEG010000004">
    <property type="protein sequence ID" value="KAG4305097.1"/>
    <property type="molecule type" value="Genomic_DNA"/>
</dbReference>
<organism evidence="1 2">
    <name type="scientific">Pneumocystis oryctolagi</name>
    <dbReference type="NCBI Taxonomy" id="42067"/>
    <lineage>
        <taxon>Eukaryota</taxon>
        <taxon>Fungi</taxon>
        <taxon>Dikarya</taxon>
        <taxon>Ascomycota</taxon>
        <taxon>Taphrinomycotina</taxon>
        <taxon>Pneumocystomycetes</taxon>
        <taxon>Pneumocystaceae</taxon>
        <taxon>Pneumocystis</taxon>
    </lineage>
</organism>
<reference evidence="1 2" key="1">
    <citation type="journal article" date="2021" name="Commun. Biol.">
        <title>Genomic insights into the host specific adaptation of the Pneumocystis genus.</title>
        <authorList>
            <person name="Cisse O.H."/>
            <person name="Ma L."/>
            <person name="Dekker J.P."/>
            <person name="Khil P.P."/>
            <person name="Youn J.-H."/>
            <person name="Brenchley J.M."/>
            <person name="Blair R."/>
            <person name="Pahar B."/>
            <person name="Chabe M."/>
            <person name="Van Rompay K.K.A."/>
            <person name="Keesler R."/>
            <person name="Sukura A."/>
            <person name="Hirsch V."/>
            <person name="Kutty G."/>
            <person name="Liu Y."/>
            <person name="Peng L."/>
            <person name="Chen J."/>
            <person name="Song J."/>
            <person name="Weissenbacher-Lang C."/>
            <person name="Xu J."/>
            <person name="Upham N.S."/>
            <person name="Stajich J.E."/>
            <person name="Cuomo C.A."/>
            <person name="Cushion M.T."/>
            <person name="Kovacs J.A."/>
        </authorList>
    </citation>
    <scope>NUCLEOTIDE SEQUENCE [LARGE SCALE GENOMIC DNA]</scope>
    <source>
        <strain evidence="1 2">RABM</strain>
    </source>
</reference>
<name>A0ACB7CF24_9ASCO</name>
<sequence length="402" mass="46609">MKESTGSFSISFKSAKDTQKSKKSESTYVKKTVLKNDSDNEEEEEVKDELLSGFDQSGALSLNPEKQTKKHSLVIPPLKNKDFRQEIQKYQERLSCFYKKDSIKTENSSSYEKTEEKTQTYGLTFINSKKEISSEKTEIPSEKTEIQPHSPKPSTETEANEDERAIKALLNDLEGKKSDSNLVLPMITSNTDWKTNARRLTEDEIYRIDILSLPDPSTLEDYENVPVEEFGNALLRGMGWKEGESIGKDKNKDIKPIKVVRRAQFLGIGAKEYDAQELDELGAWGKGITKQRIDKTYVPVLKINKTTGKVVSETLPKSKSEETYEKNISSKKSPERFRNGTKKYNHDYFPKERRTDDWYRNSDENHSHSNYSTTEKNSNGYRYHYSTDRHKNRYYERHRDKH</sequence>
<evidence type="ECO:0000313" key="2">
    <source>
        <dbReference type="Proteomes" id="UP000768646"/>
    </source>
</evidence>
<accession>A0ACB7CF24</accession>